<feature type="domain" description="S-Me-THD N-terminal" evidence="4">
    <location>
        <begin position="635"/>
        <end position="724"/>
    </location>
</feature>
<gene>
    <name evidence="6" type="ORF">KP79_PYT13387</name>
</gene>
<dbReference type="SUPFAM" id="SSF53067">
    <property type="entry name" value="Actin-like ATPase domain"/>
    <property type="match status" value="1"/>
</dbReference>
<dbReference type="Pfam" id="PF06032">
    <property type="entry name" value="S-Me-THD_N"/>
    <property type="match status" value="2"/>
</dbReference>
<dbReference type="InterPro" id="IPR002821">
    <property type="entry name" value="Hydantoinase_A"/>
</dbReference>
<feature type="domain" description="Hydantoinase/oxoprolinase N-terminal" evidence="3">
    <location>
        <begin position="10"/>
        <end position="184"/>
    </location>
</feature>
<proteinExistence type="predicted"/>
<comment type="caution">
    <text evidence="6">The sequence shown here is derived from an EMBL/GenBank/DDBJ whole genome shotgun (WGS) entry which is preliminary data.</text>
</comment>
<evidence type="ECO:0000313" key="7">
    <source>
        <dbReference type="Proteomes" id="UP000242188"/>
    </source>
</evidence>
<dbReference type="InterPro" id="IPR008040">
    <property type="entry name" value="Hydant_A_N"/>
</dbReference>
<dbReference type="Pfam" id="PF20906">
    <property type="entry name" value="S-Me-THD_C"/>
    <property type="match status" value="1"/>
</dbReference>
<dbReference type="Pfam" id="PF01968">
    <property type="entry name" value="Hydantoinase_A"/>
    <property type="match status" value="1"/>
</dbReference>
<dbReference type="SUPFAM" id="SSF160991">
    <property type="entry name" value="CV3147-like"/>
    <property type="match status" value="1"/>
</dbReference>
<feature type="domain" description="S-Me-THD N-terminal" evidence="4">
    <location>
        <begin position="766"/>
        <end position="840"/>
    </location>
</feature>
<evidence type="ECO:0000313" key="6">
    <source>
        <dbReference type="EMBL" id="OWF35079.1"/>
    </source>
</evidence>
<accession>A0A210PF22</accession>
<organism evidence="6 7">
    <name type="scientific">Mizuhopecten yessoensis</name>
    <name type="common">Japanese scallop</name>
    <name type="synonym">Patinopecten yessoensis</name>
    <dbReference type="NCBI Taxonomy" id="6573"/>
    <lineage>
        <taxon>Eukaryota</taxon>
        <taxon>Metazoa</taxon>
        <taxon>Spiralia</taxon>
        <taxon>Lophotrochozoa</taxon>
        <taxon>Mollusca</taxon>
        <taxon>Bivalvia</taxon>
        <taxon>Autobranchia</taxon>
        <taxon>Pteriomorphia</taxon>
        <taxon>Pectinida</taxon>
        <taxon>Pectinoidea</taxon>
        <taxon>Pectinidae</taxon>
        <taxon>Mizuhopecten</taxon>
    </lineage>
</organism>
<dbReference type="InterPro" id="IPR010318">
    <property type="entry name" value="S-Me-THD_N"/>
</dbReference>
<reference evidence="6 7" key="1">
    <citation type="journal article" date="2017" name="Nat. Ecol. Evol.">
        <title>Scallop genome provides insights into evolution of bilaterian karyotype and development.</title>
        <authorList>
            <person name="Wang S."/>
            <person name="Zhang J."/>
            <person name="Jiao W."/>
            <person name="Li J."/>
            <person name="Xun X."/>
            <person name="Sun Y."/>
            <person name="Guo X."/>
            <person name="Huan P."/>
            <person name="Dong B."/>
            <person name="Zhang L."/>
            <person name="Hu X."/>
            <person name="Sun X."/>
            <person name="Wang J."/>
            <person name="Zhao C."/>
            <person name="Wang Y."/>
            <person name="Wang D."/>
            <person name="Huang X."/>
            <person name="Wang R."/>
            <person name="Lv J."/>
            <person name="Li Y."/>
            <person name="Zhang Z."/>
            <person name="Liu B."/>
            <person name="Lu W."/>
            <person name="Hui Y."/>
            <person name="Liang J."/>
            <person name="Zhou Z."/>
            <person name="Hou R."/>
            <person name="Li X."/>
            <person name="Liu Y."/>
            <person name="Li H."/>
            <person name="Ning X."/>
            <person name="Lin Y."/>
            <person name="Zhao L."/>
            <person name="Xing Q."/>
            <person name="Dou J."/>
            <person name="Li Y."/>
            <person name="Mao J."/>
            <person name="Guo H."/>
            <person name="Dou H."/>
            <person name="Li T."/>
            <person name="Mu C."/>
            <person name="Jiang W."/>
            <person name="Fu Q."/>
            <person name="Fu X."/>
            <person name="Miao Y."/>
            <person name="Liu J."/>
            <person name="Yu Q."/>
            <person name="Li R."/>
            <person name="Liao H."/>
            <person name="Li X."/>
            <person name="Kong Y."/>
            <person name="Jiang Z."/>
            <person name="Chourrout D."/>
            <person name="Li R."/>
            <person name="Bao Z."/>
        </authorList>
    </citation>
    <scope>NUCLEOTIDE SEQUENCE [LARGE SCALE GENOMIC DNA]</scope>
    <source>
        <strain evidence="6 7">PY_sf001</strain>
    </source>
</reference>
<dbReference type="Proteomes" id="UP000242188">
    <property type="component" value="Unassembled WGS sequence"/>
</dbReference>
<dbReference type="InterPro" id="IPR027479">
    <property type="entry name" value="S-Me-THD_N_sf"/>
</dbReference>
<dbReference type="InterPro" id="IPR045079">
    <property type="entry name" value="Oxoprolinase-like"/>
</dbReference>
<dbReference type="Gene3D" id="2.40.390.10">
    <property type="entry name" value="CV3147-like"/>
    <property type="match status" value="1"/>
</dbReference>
<feature type="domain" description="Hydantoinase A/oxoprolinase" evidence="2">
    <location>
        <begin position="205"/>
        <end position="374"/>
    </location>
</feature>
<sequence>MAACERKVVIGVDVGGTNTDAVLVQVNTGLPKVVSSAKSSTTSDVTTGIKRAVARSILDALPSDNNPLNITQLNIGTTHFVNALVQRKNLARVAVIRLCGAASRSVPPFSDFDDELRGCIDGGVFMVNGGYEFDGKVISEVSKSEIGECVEVCVRNRINNIVVCGVFSPVRSKQEEIVKQMIQDVHPTISVTLSSEIGQIGLLERENASILNECLKPLSEETIEGLKAAISDLGLNCPFYLTQNDGTIVTEKIARSQPVRTFASGPTNSMRGAAFLSGVKNGIVIDIGGTTTDVGILQNGFPREASSETTVGGIRTNFRMPDIRSIGLGGGSYVSVDPISVGPRSAGYNLNNEALAFGTEVDMAGRRLTATDVAVAAKHCHIGSPENVSHIEPAPIIDKIREMVEEAVDQMKISAADLPVILVGGGTILLDNSHCLKGANEVIKPGHSDVANAVGAALSQVSGSVDRVYNLSDFSDQQELSNAIEIQRSELNATASKEQIEEAEQEIRKSFHVIAREKALAEARSIAVEFAVDAGANRESIELVGKSEIPLSYLPGNATRMQIKVVGELNTERSADNIIYTFSMPTSIVTDKEPLQNKQTSTTTGEMIGTENTSEIVSDPEIDPATGEWILSLWDVECIGLGAGILGCGGGGSPYLGRLTAKMAIKEGKVIRVITKEKLLSKYRSKQKSANSIVVPVAFMGAPLIASEKLLSGEPAKSLSCLQQLYKDGYRDGELPSEHNHTVESDDGITYIRNYQPSEPSTSSSTTLGDKEIVALVSAEIGGLNCIEPLLVSAELGIPVLDADGMGRAFPELQMYCPVIYGKRPFPSTLADCKGRTDVVLKVDTAKILENHFRKTVVDMGCSAGVTICSIQVADDFDKLIHYSISHAWRLGRAVLLSRRENTSPTDAIRMETNGFLNIIGKIIDVCRDTAGGFNKGFIRIDGIDNFSDKEGLIEFQNENLIVRIGARSSQKDDMAIVTCVPDLITVVDTDTGEPIPTENVQYGQRVSVLTLPSHPMLRTPRALEFVGPCAFGYNDIEFCPCGPFPEMVPVGPR</sequence>
<evidence type="ECO:0000259" key="5">
    <source>
        <dbReference type="Pfam" id="PF20906"/>
    </source>
</evidence>
<dbReference type="PANTHER" id="PTHR11365">
    <property type="entry name" value="5-OXOPROLINASE RELATED"/>
    <property type="match status" value="1"/>
</dbReference>
<dbReference type="InterPro" id="IPR043129">
    <property type="entry name" value="ATPase_NBD"/>
</dbReference>
<evidence type="ECO:0000259" key="3">
    <source>
        <dbReference type="Pfam" id="PF05378"/>
    </source>
</evidence>
<dbReference type="InterPro" id="IPR048350">
    <property type="entry name" value="S-Me-THD-like_C"/>
</dbReference>
<keyword evidence="7" id="KW-1185">Reference proteome</keyword>
<feature type="region of interest" description="Disordered" evidence="1">
    <location>
        <begin position="597"/>
        <end position="621"/>
    </location>
</feature>
<feature type="compositionally biased region" description="Polar residues" evidence="1">
    <location>
        <begin position="597"/>
        <end position="616"/>
    </location>
</feature>
<dbReference type="InterPro" id="IPR024071">
    <property type="entry name" value="S-Me-THD_C_sf"/>
</dbReference>
<feature type="domain" description="S-Me-THD-like C-terminal" evidence="5">
    <location>
        <begin position="847"/>
        <end position="1041"/>
    </location>
</feature>
<protein>
    <submittedName>
        <fullName evidence="6">Hydantoin utilization protein A</fullName>
    </submittedName>
</protein>
<dbReference type="OrthoDB" id="5404895at2759"/>
<evidence type="ECO:0000259" key="4">
    <source>
        <dbReference type="Pfam" id="PF06032"/>
    </source>
</evidence>
<dbReference type="AlphaFoldDB" id="A0A210PF22"/>
<evidence type="ECO:0000256" key="1">
    <source>
        <dbReference type="SAM" id="MobiDB-lite"/>
    </source>
</evidence>
<dbReference type="PANTHER" id="PTHR11365:SF10">
    <property type="entry name" value="HYDANTOINASE_OXOPROLINASE"/>
    <property type="match status" value="1"/>
</dbReference>
<evidence type="ECO:0000259" key="2">
    <source>
        <dbReference type="Pfam" id="PF01968"/>
    </source>
</evidence>
<name>A0A210PF22_MIZYE</name>
<dbReference type="EMBL" id="NEDP02076742">
    <property type="protein sequence ID" value="OWF35079.1"/>
    <property type="molecule type" value="Genomic_DNA"/>
</dbReference>
<dbReference type="GO" id="GO:0016787">
    <property type="term" value="F:hydrolase activity"/>
    <property type="evidence" value="ECO:0007669"/>
    <property type="project" value="InterPro"/>
</dbReference>
<dbReference type="Pfam" id="PF05378">
    <property type="entry name" value="Hydant_A_N"/>
    <property type="match status" value="1"/>
</dbReference>
<dbReference type="Gene3D" id="3.40.1610.10">
    <property type="entry name" value="CV3147-like domain"/>
    <property type="match status" value="1"/>
</dbReference>